<keyword evidence="3" id="KW-0732">Signal</keyword>
<dbReference type="SUPFAM" id="SSF49265">
    <property type="entry name" value="Fibronectin type III"/>
    <property type="match status" value="1"/>
</dbReference>
<feature type="domain" description="Fibronectin type-III" evidence="4">
    <location>
        <begin position="176"/>
        <end position="263"/>
    </location>
</feature>
<dbReference type="GO" id="GO:0000272">
    <property type="term" value="P:polysaccharide catabolic process"/>
    <property type="evidence" value="ECO:0007669"/>
    <property type="project" value="UniProtKB-KW"/>
</dbReference>
<keyword evidence="2" id="KW-0624">Polysaccharide degradation</keyword>
<reference evidence="6" key="1">
    <citation type="submission" date="2021-03" db="EMBL/GenBank/DDBJ databases">
        <authorList>
            <person name="Kanchanasin P."/>
            <person name="Saeng-In P."/>
            <person name="Phongsopitanun W."/>
            <person name="Yuki M."/>
            <person name="Kudo T."/>
            <person name="Ohkuma M."/>
            <person name="Tanasupawat S."/>
        </authorList>
    </citation>
    <scope>NUCLEOTIDE SEQUENCE</scope>
    <source>
        <strain evidence="6">GKU 128</strain>
    </source>
</reference>
<dbReference type="AlphaFoldDB" id="A0A939PFE7"/>
<keyword evidence="7" id="KW-1185">Reference proteome</keyword>
<keyword evidence="2" id="KW-0119">Carbohydrate metabolism</keyword>
<dbReference type="PROSITE" id="PS51175">
    <property type="entry name" value="CBM6"/>
    <property type="match status" value="1"/>
</dbReference>
<dbReference type="PROSITE" id="PS50853">
    <property type="entry name" value="FN3"/>
    <property type="match status" value="1"/>
</dbReference>
<dbReference type="InterPro" id="IPR013783">
    <property type="entry name" value="Ig-like_fold"/>
</dbReference>
<dbReference type="InterPro" id="IPR036116">
    <property type="entry name" value="FN3_sf"/>
</dbReference>
<name>A0A939PFE7_9ACTN</name>
<gene>
    <name evidence="6" type="ORF">J4573_29275</name>
</gene>
<feature type="domain" description="CBM6" evidence="5">
    <location>
        <begin position="41"/>
        <end position="165"/>
    </location>
</feature>
<evidence type="ECO:0000313" key="7">
    <source>
        <dbReference type="Proteomes" id="UP000669179"/>
    </source>
</evidence>
<sequence>MRRRVTTFGTILGLLLLGLPPVGSAGAARGSGPAVATSAPVEWQAENAALSQAGVFSNHAGFSGTGFVDYTNVTGGYVEWTVNAPDAGSQTLTFRYANGTKANRPMTITVNGTAVATKAAFNVTANWDTWADRTFTATLSAGVNKIRAAATGSSGGPNVDRLTVTGTTDTQAPGVVPGTPGKVGVTATTATVSWAAATDNAGVDAYDLVADGRTCGTVPGRTTTGTCTGLSPDADAAISVVARDASGNTSAPGGSLTVHTAPSGPGNPYGDPNLVSMFNGSTLDGWTQSRSDGWTVKDGAVHGTGAGRGWIYYSPRQVGSFRWIFNLRQVTGNHAPTVLIWGTTAQPYLDALGGIQFQPPNGGHWDYRPGHNNGGGDLFTQYPHDKIDIHKWSQCELIANQETGIARMACCPLTTASTCKAVEVLRFKDKTAAREGPLAIQIHNSGIQDEYKSLYVESPVVMKPDEFITTGS</sequence>
<proteinExistence type="predicted"/>
<evidence type="ECO:0000256" key="2">
    <source>
        <dbReference type="ARBA" id="ARBA00023326"/>
    </source>
</evidence>
<dbReference type="GO" id="GO:0016798">
    <property type="term" value="F:hydrolase activity, acting on glycosyl bonds"/>
    <property type="evidence" value="ECO:0007669"/>
    <property type="project" value="UniProtKB-KW"/>
</dbReference>
<protein>
    <submittedName>
        <fullName evidence="6">DUF1080 domain-containing protein</fullName>
    </submittedName>
</protein>
<evidence type="ECO:0000256" key="3">
    <source>
        <dbReference type="SAM" id="SignalP"/>
    </source>
</evidence>
<feature type="signal peptide" evidence="3">
    <location>
        <begin position="1"/>
        <end position="27"/>
    </location>
</feature>
<dbReference type="Gene3D" id="2.60.40.10">
    <property type="entry name" value="Immunoglobulins"/>
    <property type="match status" value="1"/>
</dbReference>
<keyword evidence="1" id="KW-0378">Hydrolase</keyword>
<dbReference type="Gene3D" id="2.60.120.260">
    <property type="entry name" value="Galactose-binding domain-like"/>
    <property type="match status" value="1"/>
</dbReference>
<dbReference type="EMBL" id="JAGEOJ010000012">
    <property type="protein sequence ID" value="MBO2451217.1"/>
    <property type="molecule type" value="Genomic_DNA"/>
</dbReference>
<evidence type="ECO:0000256" key="1">
    <source>
        <dbReference type="ARBA" id="ARBA00023295"/>
    </source>
</evidence>
<keyword evidence="1" id="KW-0326">Glycosidase</keyword>
<evidence type="ECO:0000313" key="6">
    <source>
        <dbReference type="EMBL" id="MBO2451217.1"/>
    </source>
</evidence>
<evidence type="ECO:0000259" key="4">
    <source>
        <dbReference type="PROSITE" id="PS50853"/>
    </source>
</evidence>
<dbReference type="Pfam" id="PF06439">
    <property type="entry name" value="3keto-disac_hyd"/>
    <property type="match status" value="1"/>
</dbReference>
<organism evidence="6 7">
    <name type="scientific">Actinomadura barringtoniae</name>
    <dbReference type="NCBI Taxonomy" id="1427535"/>
    <lineage>
        <taxon>Bacteria</taxon>
        <taxon>Bacillati</taxon>
        <taxon>Actinomycetota</taxon>
        <taxon>Actinomycetes</taxon>
        <taxon>Streptosporangiales</taxon>
        <taxon>Thermomonosporaceae</taxon>
        <taxon>Actinomadura</taxon>
    </lineage>
</organism>
<dbReference type="InterPro" id="IPR003961">
    <property type="entry name" value="FN3_dom"/>
</dbReference>
<dbReference type="Pfam" id="PF03422">
    <property type="entry name" value="CBM_6"/>
    <property type="match status" value="1"/>
</dbReference>
<dbReference type="Gene3D" id="2.60.120.560">
    <property type="entry name" value="Exo-inulinase, domain 1"/>
    <property type="match status" value="1"/>
</dbReference>
<evidence type="ECO:0000259" key="5">
    <source>
        <dbReference type="PROSITE" id="PS51175"/>
    </source>
</evidence>
<dbReference type="InterPro" id="IPR005084">
    <property type="entry name" value="CBM6"/>
</dbReference>
<dbReference type="GO" id="GO:0030246">
    <property type="term" value="F:carbohydrate binding"/>
    <property type="evidence" value="ECO:0007669"/>
    <property type="project" value="InterPro"/>
</dbReference>
<feature type="chain" id="PRO_5037229757" evidence="3">
    <location>
        <begin position="28"/>
        <end position="472"/>
    </location>
</feature>
<comment type="caution">
    <text evidence="6">The sequence shown here is derived from an EMBL/GenBank/DDBJ whole genome shotgun (WGS) entry which is preliminary data.</text>
</comment>
<accession>A0A939PFE7</accession>
<dbReference type="RefSeq" id="WP_208259103.1">
    <property type="nucleotide sequence ID" value="NZ_JAGEOJ010000012.1"/>
</dbReference>
<dbReference type="CDD" id="cd04082">
    <property type="entry name" value="CBM35_pectate_lyase-like"/>
    <property type="match status" value="1"/>
</dbReference>
<dbReference type="SUPFAM" id="SSF49785">
    <property type="entry name" value="Galactose-binding domain-like"/>
    <property type="match status" value="1"/>
</dbReference>
<dbReference type="InterPro" id="IPR010496">
    <property type="entry name" value="AL/BT2_dom"/>
</dbReference>
<dbReference type="Proteomes" id="UP000669179">
    <property type="component" value="Unassembled WGS sequence"/>
</dbReference>
<dbReference type="InterPro" id="IPR008979">
    <property type="entry name" value="Galactose-bd-like_sf"/>
</dbReference>